<dbReference type="Proteomes" id="UP000299102">
    <property type="component" value="Unassembled WGS sequence"/>
</dbReference>
<protein>
    <submittedName>
        <fullName evidence="1">Uncharacterized protein</fullName>
    </submittedName>
</protein>
<keyword evidence="2" id="KW-1185">Reference proteome</keyword>
<dbReference type="AlphaFoldDB" id="A0A4C1XIP7"/>
<dbReference type="EMBL" id="BGZK01000831">
    <property type="protein sequence ID" value="GBP62065.1"/>
    <property type="molecule type" value="Genomic_DNA"/>
</dbReference>
<organism evidence="1 2">
    <name type="scientific">Eumeta variegata</name>
    <name type="common">Bagworm moth</name>
    <name type="synonym">Eumeta japonica</name>
    <dbReference type="NCBI Taxonomy" id="151549"/>
    <lineage>
        <taxon>Eukaryota</taxon>
        <taxon>Metazoa</taxon>
        <taxon>Ecdysozoa</taxon>
        <taxon>Arthropoda</taxon>
        <taxon>Hexapoda</taxon>
        <taxon>Insecta</taxon>
        <taxon>Pterygota</taxon>
        <taxon>Neoptera</taxon>
        <taxon>Endopterygota</taxon>
        <taxon>Lepidoptera</taxon>
        <taxon>Glossata</taxon>
        <taxon>Ditrysia</taxon>
        <taxon>Tineoidea</taxon>
        <taxon>Psychidae</taxon>
        <taxon>Oiketicinae</taxon>
        <taxon>Eumeta</taxon>
    </lineage>
</organism>
<reference evidence="1 2" key="1">
    <citation type="journal article" date="2019" name="Commun. Biol.">
        <title>The bagworm genome reveals a unique fibroin gene that provides high tensile strength.</title>
        <authorList>
            <person name="Kono N."/>
            <person name="Nakamura H."/>
            <person name="Ohtoshi R."/>
            <person name="Tomita M."/>
            <person name="Numata K."/>
            <person name="Arakawa K."/>
        </authorList>
    </citation>
    <scope>NUCLEOTIDE SEQUENCE [LARGE SCALE GENOMIC DNA]</scope>
</reference>
<evidence type="ECO:0000313" key="2">
    <source>
        <dbReference type="Proteomes" id="UP000299102"/>
    </source>
</evidence>
<name>A0A4C1XIP7_EUMVA</name>
<sequence length="169" mass="18878">MERGTGTKIENASGIRIKTESKLPLIDRTEKNKFYVHAGVAAGVNCTSKSPTRKCRTTAARGRPIIVEWERDARHSAGLSLVRVINGRHPTASAAERHIIKLNDVHNEMLYKEIKVTNMLAEMLRAEAASAMEHCALPNRRMRIQISDIHSCGGEKKKDLRATIVTCHR</sequence>
<accession>A0A4C1XIP7</accession>
<proteinExistence type="predicted"/>
<evidence type="ECO:0000313" key="1">
    <source>
        <dbReference type="EMBL" id="GBP62065.1"/>
    </source>
</evidence>
<comment type="caution">
    <text evidence="1">The sequence shown here is derived from an EMBL/GenBank/DDBJ whole genome shotgun (WGS) entry which is preliminary data.</text>
</comment>
<gene>
    <name evidence="1" type="ORF">EVAR_53843_1</name>
</gene>